<comment type="caution">
    <text evidence="5">The sequence shown here is derived from an EMBL/GenBank/DDBJ whole genome shotgun (WGS) entry which is preliminary data.</text>
</comment>
<dbReference type="Pfam" id="PF13873">
    <property type="entry name" value="Myb_DNA-bind_5"/>
    <property type="match status" value="1"/>
</dbReference>
<organism evidence="5 6">
    <name type="scientific">Daphnia magna</name>
    <dbReference type="NCBI Taxonomy" id="35525"/>
    <lineage>
        <taxon>Eukaryota</taxon>
        <taxon>Metazoa</taxon>
        <taxon>Ecdysozoa</taxon>
        <taxon>Arthropoda</taxon>
        <taxon>Crustacea</taxon>
        <taxon>Branchiopoda</taxon>
        <taxon>Diplostraca</taxon>
        <taxon>Cladocera</taxon>
        <taxon>Anomopoda</taxon>
        <taxon>Daphniidae</taxon>
        <taxon>Daphnia</taxon>
    </lineage>
</organism>
<dbReference type="PANTHER" id="PTHR23098:SF16">
    <property type="entry name" value="REGULATORY PROTEIN ZESTE"/>
    <property type="match status" value="1"/>
</dbReference>
<sequence>MIGLSIFSLNPVLNSIGNVLLFLSKALEEGEVFSTINVYSLMKGVYNLNPPRPMYQRTWNVDVVVDYLKSKLDLTISLGHFSRKLAPLLALATLLRVSELASICLFTCLNQGKHVNFVQKLLNPQINPVICLSRYLEIPCPLHNATNSLLLFTGSVMARKTVNKGPRELWSEIETDTFVDQFILNKDVIEGAFDSGVPREAKTAAWESIAHVLRTSFAESKPRSVEELKKKWNNLKTAVKKDIGLYANSLKGTGGGPAFQLKPLYEKLNIHVFKKDNPCLPGEIIPGSCDSETLDEEALKSLYDQVQRRDPRLQDIDFEVTDEM</sequence>
<gene>
    <name evidence="5" type="ORF">OUZ56_025469</name>
</gene>
<proteinExistence type="predicted"/>
<dbReference type="PANTHER" id="PTHR23098">
    <property type="entry name" value="AGAP001331-PA-RELATED"/>
    <property type="match status" value="1"/>
</dbReference>
<evidence type="ECO:0000256" key="1">
    <source>
        <dbReference type="ARBA" id="ARBA00011764"/>
    </source>
</evidence>
<evidence type="ECO:0000256" key="2">
    <source>
        <dbReference type="ARBA" id="ARBA00016807"/>
    </source>
</evidence>
<evidence type="ECO:0000313" key="5">
    <source>
        <dbReference type="EMBL" id="KAK4013235.1"/>
    </source>
</evidence>
<dbReference type="InterPro" id="IPR001005">
    <property type="entry name" value="SANT/Myb"/>
</dbReference>
<accession>A0ABQ9ZJX9</accession>
<evidence type="ECO:0000259" key="4">
    <source>
        <dbReference type="Pfam" id="PF13873"/>
    </source>
</evidence>
<feature type="domain" description="Myb/SANT-like DNA-binding" evidence="4">
    <location>
        <begin position="170"/>
        <end position="243"/>
    </location>
</feature>
<dbReference type="InterPro" id="IPR028002">
    <property type="entry name" value="Myb_DNA-bind_5"/>
</dbReference>
<evidence type="ECO:0000313" key="6">
    <source>
        <dbReference type="Proteomes" id="UP001234178"/>
    </source>
</evidence>
<keyword evidence="6" id="KW-1185">Reference proteome</keyword>
<reference evidence="5 6" key="1">
    <citation type="journal article" date="2023" name="Nucleic Acids Res.">
        <title>The hologenome of Daphnia magna reveals possible DNA methylation and microbiome-mediated evolution of the host genome.</title>
        <authorList>
            <person name="Chaturvedi A."/>
            <person name="Li X."/>
            <person name="Dhandapani V."/>
            <person name="Marshall H."/>
            <person name="Kissane S."/>
            <person name="Cuenca-Cambronero M."/>
            <person name="Asole G."/>
            <person name="Calvet F."/>
            <person name="Ruiz-Romero M."/>
            <person name="Marangio P."/>
            <person name="Guigo R."/>
            <person name="Rago D."/>
            <person name="Mirbahai L."/>
            <person name="Eastwood N."/>
            <person name="Colbourne J.K."/>
            <person name="Zhou J."/>
            <person name="Mallon E."/>
            <person name="Orsini L."/>
        </authorList>
    </citation>
    <scope>NUCLEOTIDE SEQUENCE [LARGE SCALE GENOMIC DNA]</scope>
    <source>
        <strain evidence="5">LRV0_1</strain>
    </source>
</reference>
<dbReference type="Proteomes" id="UP001234178">
    <property type="component" value="Unassembled WGS sequence"/>
</dbReference>
<comment type="subunit">
    <text evidence="1">Self-associates forming complexes of several hundred monomers.</text>
</comment>
<dbReference type="CDD" id="cd00167">
    <property type="entry name" value="SANT"/>
    <property type="match status" value="1"/>
</dbReference>
<name>A0ABQ9ZJX9_9CRUS</name>
<protein>
    <recommendedName>
        <fullName evidence="2">Regulatory protein zeste</fullName>
    </recommendedName>
</protein>
<dbReference type="EMBL" id="JAOYFB010000004">
    <property type="protein sequence ID" value="KAK4013235.1"/>
    <property type="molecule type" value="Genomic_DNA"/>
</dbReference>
<evidence type="ECO:0000256" key="3">
    <source>
        <dbReference type="ARBA" id="ARBA00025466"/>
    </source>
</evidence>
<comment type="function">
    <text evidence="3">Involved in transvection phenomena (= synapsis-dependent gene expression), where the synaptic pairing of chromosomes carrying genes with which zeste interacts influences the expression of these genes. Zeste binds to DNA and stimulates transcription from a nearby promoter.</text>
</comment>